<organism evidence="3 4">
    <name type="scientific">Devosia soli</name>
    <dbReference type="NCBI Taxonomy" id="361041"/>
    <lineage>
        <taxon>Bacteria</taxon>
        <taxon>Pseudomonadati</taxon>
        <taxon>Pseudomonadota</taxon>
        <taxon>Alphaproteobacteria</taxon>
        <taxon>Hyphomicrobiales</taxon>
        <taxon>Devosiaceae</taxon>
        <taxon>Devosia</taxon>
    </lineage>
</organism>
<gene>
    <name evidence="3" type="ORF">VW35_14510</name>
</gene>
<keyword evidence="1" id="KW-1133">Transmembrane helix</keyword>
<dbReference type="EMBL" id="LAJG01000024">
    <property type="protein sequence ID" value="KKB77855.1"/>
    <property type="molecule type" value="Genomic_DNA"/>
</dbReference>
<dbReference type="AlphaFoldDB" id="A0A0F5L6I7"/>
<dbReference type="InterPro" id="IPR012495">
    <property type="entry name" value="TadE-like_dom"/>
</dbReference>
<comment type="caution">
    <text evidence="3">The sequence shown here is derived from an EMBL/GenBank/DDBJ whole genome shotgun (WGS) entry which is preliminary data.</text>
</comment>
<evidence type="ECO:0000256" key="1">
    <source>
        <dbReference type="SAM" id="Phobius"/>
    </source>
</evidence>
<evidence type="ECO:0000259" key="2">
    <source>
        <dbReference type="Pfam" id="PF07811"/>
    </source>
</evidence>
<accession>A0A0F5L6I7</accession>
<dbReference type="STRING" id="361041.VW35_14510"/>
<keyword evidence="1" id="KW-0812">Transmembrane</keyword>
<feature type="transmembrane region" description="Helical" evidence="1">
    <location>
        <begin position="21"/>
        <end position="45"/>
    </location>
</feature>
<evidence type="ECO:0000313" key="4">
    <source>
        <dbReference type="Proteomes" id="UP000033514"/>
    </source>
</evidence>
<keyword evidence="4" id="KW-1185">Reference proteome</keyword>
<sequence>MVPRMVMTALRAFGRATGGGAAIEFAILSPVYMLMLAGMVAYGLYFGAAHSLQQLAADAARIAISGLDENERNVLVGRYLDLHAHEYLLIDRQHLTYAIGDDPVDPTQYRVLLRYDTIELPIWNLYPPLPTPGRYLSHGATIREGGI</sequence>
<dbReference type="Pfam" id="PF07811">
    <property type="entry name" value="TadE"/>
    <property type="match status" value="1"/>
</dbReference>
<protein>
    <recommendedName>
        <fullName evidence="2">TadE-like domain-containing protein</fullName>
    </recommendedName>
</protein>
<evidence type="ECO:0000313" key="3">
    <source>
        <dbReference type="EMBL" id="KKB77855.1"/>
    </source>
</evidence>
<dbReference type="Proteomes" id="UP000033514">
    <property type="component" value="Unassembled WGS sequence"/>
</dbReference>
<name>A0A0F5L6I7_9HYPH</name>
<reference evidence="3 4" key="1">
    <citation type="submission" date="2015-03" db="EMBL/GenBank/DDBJ databases">
        <authorList>
            <person name="Hassan Y.I."/>
            <person name="Lepp D."/>
            <person name="Zhou T."/>
        </authorList>
    </citation>
    <scope>NUCLEOTIDE SEQUENCE [LARGE SCALE GENOMIC DNA]</scope>
    <source>
        <strain evidence="3 4">GH2-10</strain>
    </source>
</reference>
<keyword evidence="1" id="KW-0472">Membrane</keyword>
<feature type="domain" description="TadE-like" evidence="2">
    <location>
        <begin position="19"/>
        <end position="61"/>
    </location>
</feature>
<dbReference type="PATRIC" id="fig|361041.3.peg.2291"/>
<proteinExistence type="predicted"/>